<reference evidence="4" key="2">
    <citation type="journal article" date="2018" name="BMC Genomics">
        <title>A manually annotated Actinidia chinensis var. chinensis (kiwifruit) genome highlights the challenges associated with draft genomes and gene prediction in plants.</title>
        <authorList>
            <person name="Pilkington S.M."/>
            <person name="Crowhurst R."/>
            <person name="Hilario E."/>
            <person name="Nardozza S."/>
            <person name="Fraser L."/>
            <person name="Peng Y."/>
            <person name="Gunaseelan K."/>
            <person name="Simpson R."/>
            <person name="Tahir J."/>
            <person name="Deroles S.C."/>
            <person name="Templeton K."/>
            <person name="Luo Z."/>
            <person name="Davy M."/>
            <person name="Cheng C."/>
            <person name="McNeilage M."/>
            <person name="Scaglione D."/>
            <person name="Liu Y."/>
            <person name="Zhang Q."/>
            <person name="Datson P."/>
            <person name="De Silva N."/>
            <person name="Gardiner S.E."/>
            <person name="Bassett H."/>
            <person name="Chagne D."/>
            <person name="McCallum J."/>
            <person name="Dzierzon H."/>
            <person name="Deng C."/>
            <person name="Wang Y.Y."/>
            <person name="Barron L."/>
            <person name="Manako K."/>
            <person name="Bowen J."/>
            <person name="Foster T.M."/>
            <person name="Erridge Z.A."/>
            <person name="Tiffin H."/>
            <person name="Waite C.N."/>
            <person name="Davies K.M."/>
            <person name="Grierson E.P."/>
            <person name="Laing W.A."/>
            <person name="Kirk R."/>
            <person name="Chen X."/>
            <person name="Wood M."/>
            <person name="Montefiori M."/>
            <person name="Brummell D.A."/>
            <person name="Schwinn K.E."/>
            <person name="Catanach A."/>
            <person name="Fullerton C."/>
            <person name="Li D."/>
            <person name="Meiyalaghan S."/>
            <person name="Nieuwenhuizen N."/>
            <person name="Read N."/>
            <person name="Prakash R."/>
            <person name="Hunter D."/>
            <person name="Zhang H."/>
            <person name="McKenzie M."/>
            <person name="Knabel M."/>
            <person name="Harris A."/>
            <person name="Allan A.C."/>
            <person name="Gleave A."/>
            <person name="Chen A."/>
            <person name="Janssen B.J."/>
            <person name="Plunkett B."/>
            <person name="Ampomah-Dwamena C."/>
            <person name="Voogd C."/>
            <person name="Leif D."/>
            <person name="Lafferty D."/>
            <person name="Souleyre E.J.F."/>
            <person name="Varkonyi-Gasic E."/>
            <person name="Gambi F."/>
            <person name="Hanley J."/>
            <person name="Yao J.L."/>
            <person name="Cheung J."/>
            <person name="David K.M."/>
            <person name="Warren B."/>
            <person name="Marsh K."/>
            <person name="Snowden K.C."/>
            <person name="Lin-Wang K."/>
            <person name="Brian L."/>
            <person name="Martinez-Sanchez M."/>
            <person name="Wang M."/>
            <person name="Ileperuma N."/>
            <person name="Macnee N."/>
            <person name="Campin R."/>
            <person name="McAtee P."/>
            <person name="Drummond R.S.M."/>
            <person name="Espley R.V."/>
            <person name="Ireland H.S."/>
            <person name="Wu R."/>
            <person name="Atkinson R.G."/>
            <person name="Karunairetnam S."/>
            <person name="Bulley S."/>
            <person name="Chunkath S."/>
            <person name="Hanley Z."/>
            <person name="Storey R."/>
            <person name="Thrimawithana A.H."/>
            <person name="Thomson S."/>
            <person name="David C."/>
            <person name="Testolin R."/>
            <person name="Huang H."/>
            <person name="Hellens R.P."/>
            <person name="Schaffer R.J."/>
        </authorList>
    </citation>
    <scope>NUCLEOTIDE SEQUENCE [LARGE SCALE GENOMIC DNA]</scope>
    <source>
        <strain evidence="4">cv. Red5</strain>
    </source>
</reference>
<dbReference type="Pfam" id="PF11926">
    <property type="entry name" value="DUF3444"/>
    <property type="match status" value="1"/>
</dbReference>
<feature type="compositionally biased region" description="Polar residues" evidence="1">
    <location>
        <begin position="241"/>
        <end position="257"/>
    </location>
</feature>
<dbReference type="PANTHER" id="PTHR44137">
    <property type="entry name" value="BNAC03G44070D PROTEIN"/>
    <property type="match status" value="1"/>
</dbReference>
<dbReference type="InterPro" id="IPR018253">
    <property type="entry name" value="DnaJ_domain_CS"/>
</dbReference>
<name>A0A2R6RQR5_ACTCC</name>
<evidence type="ECO:0000256" key="1">
    <source>
        <dbReference type="SAM" id="MobiDB-lite"/>
    </source>
</evidence>
<dbReference type="Pfam" id="PF23551">
    <property type="entry name" value="Zn_ribbon_20"/>
    <property type="match status" value="1"/>
</dbReference>
<dbReference type="PANTHER" id="PTHR44137:SF32">
    <property type="entry name" value="DNAJ HEAT SHOCK AMINO-TERMINAL DOMAIN PROTEIN"/>
    <property type="match status" value="1"/>
</dbReference>
<dbReference type="CDD" id="cd06257">
    <property type="entry name" value="DnaJ"/>
    <property type="match status" value="1"/>
</dbReference>
<feature type="compositionally biased region" description="Basic and acidic residues" evidence="1">
    <location>
        <begin position="422"/>
        <end position="439"/>
    </location>
</feature>
<dbReference type="SMART" id="SM00271">
    <property type="entry name" value="DnaJ"/>
    <property type="match status" value="1"/>
</dbReference>
<sequence>MECNKDEAIRAKVIAERKLMEKDFAGAKKFVLKAQTLYPGLDGLSQMLTTLDVYISAENKISGEVDWYGILGVNPYADDETVKKQYRKLALSLHPDKNKSVGADGAFKLISEAWSLLSDKSKRLAYNQRRGSRGFQKIPTKTGGKSAPPNANGFHNFPTSATSNVKTQNNTARVHPTSVRPPSYPRTDTFWTICNRCKMHYEYLRVYLNHTLLCPNCHVAFLASETAPPSNFSKPSSSTSRQSYQNPGQYATNSNPSDPGRYSKPGGSAGLNSFNHTKVQQGQFAKTSGFGTTVSSSSVAAKVVQQANEKLKREREEVQAAGGWERLLRKRGVESDGNCYGDHTSYQKAMGNGGTGMGGLFGSRPGGLGTDRANGFPGTNGKPNSTRELTPLEIHYMLMVKARIEICKKLNELRSVPKTVNSKKERVKESKKEKDKNTIKGETSGLNGNGVSFGTMGGNQANKGFTSSSADGAHKENPAPVSLDVPDPDFHDFDQDRTENAFGDNQVWAAYDDDDGMPRFYALIHKVISLKPFKMRISWLNSKTSSEFGTLDWVGSGFFKTSGEFRVGRHEFTKSLNSFSHKVKWVKGTRGTVCIFPEKGDVWALYRNWSPDWNEHTPDAVIHKYDMVEVLENYNEDEGVSVAPLLKVTGFKTVFHRHTDPENVMRIPREEMFRFSHQVPNYLLTGQEAQNSPKDCLELDPAATPLELLQVTTESVEVTTEENDGKAEKETSQSTPEIIVDEIVTNTAQAKEEQMVESGEET</sequence>
<dbReference type="SUPFAM" id="SSF46565">
    <property type="entry name" value="Chaperone J-domain"/>
    <property type="match status" value="1"/>
</dbReference>
<dbReference type="InterPro" id="IPR001623">
    <property type="entry name" value="DnaJ_domain"/>
</dbReference>
<dbReference type="InterPro" id="IPR036869">
    <property type="entry name" value="J_dom_sf"/>
</dbReference>
<dbReference type="OMA" id="PLENRNM"/>
<keyword evidence="4" id="KW-1185">Reference proteome</keyword>
<evidence type="ECO:0000313" key="4">
    <source>
        <dbReference type="Proteomes" id="UP000241394"/>
    </source>
</evidence>
<dbReference type="EMBL" id="NKQK01000003">
    <property type="protein sequence ID" value="PSS32339.1"/>
    <property type="molecule type" value="Genomic_DNA"/>
</dbReference>
<comment type="caution">
    <text evidence="3">The sequence shown here is derived from an EMBL/GenBank/DDBJ whole genome shotgun (WGS) entry which is preliminary data.</text>
</comment>
<protein>
    <submittedName>
        <fullName evidence="3">DnaJ subfamily B member like</fullName>
    </submittedName>
</protein>
<dbReference type="OrthoDB" id="66964at2759"/>
<dbReference type="Gramene" id="PSS32339">
    <property type="protein sequence ID" value="PSS32339"/>
    <property type="gene ID" value="CEY00_Acc02638"/>
</dbReference>
<dbReference type="STRING" id="1590841.A0A2R6RQR5"/>
<dbReference type="FunCoup" id="A0A2R6RQR5">
    <property type="interactions" value="2765"/>
</dbReference>
<organism evidence="3 4">
    <name type="scientific">Actinidia chinensis var. chinensis</name>
    <name type="common">Chinese soft-hair kiwi</name>
    <dbReference type="NCBI Taxonomy" id="1590841"/>
    <lineage>
        <taxon>Eukaryota</taxon>
        <taxon>Viridiplantae</taxon>
        <taxon>Streptophyta</taxon>
        <taxon>Embryophyta</taxon>
        <taxon>Tracheophyta</taxon>
        <taxon>Spermatophyta</taxon>
        <taxon>Magnoliopsida</taxon>
        <taxon>eudicotyledons</taxon>
        <taxon>Gunneridae</taxon>
        <taxon>Pentapetalae</taxon>
        <taxon>asterids</taxon>
        <taxon>Ericales</taxon>
        <taxon>Actinidiaceae</taxon>
        <taxon>Actinidia</taxon>
    </lineage>
</organism>
<dbReference type="InterPro" id="IPR024593">
    <property type="entry name" value="DUF3444"/>
</dbReference>
<feature type="compositionally biased region" description="Low complexity" evidence="1">
    <location>
        <begin position="228"/>
        <end position="240"/>
    </location>
</feature>
<dbReference type="PRINTS" id="PR00625">
    <property type="entry name" value="JDOMAIN"/>
</dbReference>
<dbReference type="PROSITE" id="PS50076">
    <property type="entry name" value="DNAJ_2"/>
    <property type="match status" value="1"/>
</dbReference>
<feature type="region of interest" description="Disordered" evidence="1">
    <location>
        <begin position="715"/>
        <end position="738"/>
    </location>
</feature>
<feature type="compositionally biased region" description="Polar residues" evidence="1">
    <location>
        <begin position="444"/>
        <end position="470"/>
    </location>
</feature>
<feature type="region of interest" description="Disordered" evidence="1">
    <location>
        <begin position="159"/>
        <end position="181"/>
    </location>
</feature>
<evidence type="ECO:0000313" key="3">
    <source>
        <dbReference type="EMBL" id="PSS32339.1"/>
    </source>
</evidence>
<gene>
    <name evidence="3" type="ORF">CEY00_Acc02638</name>
</gene>
<proteinExistence type="predicted"/>
<feature type="compositionally biased region" description="Polar residues" evidence="1">
    <location>
        <begin position="159"/>
        <end position="172"/>
    </location>
</feature>
<dbReference type="InterPro" id="IPR056988">
    <property type="entry name" value="Zn_ribbon_pln"/>
</dbReference>
<dbReference type="InParanoid" id="A0A2R6RQR5"/>
<dbReference type="Proteomes" id="UP000241394">
    <property type="component" value="Chromosome LG3"/>
</dbReference>
<feature type="region of interest" description="Disordered" evidence="1">
    <location>
        <begin position="227"/>
        <end position="274"/>
    </location>
</feature>
<feature type="region of interest" description="Disordered" evidence="1">
    <location>
        <begin position="420"/>
        <end position="486"/>
    </location>
</feature>
<dbReference type="Gene3D" id="1.10.287.110">
    <property type="entry name" value="DnaJ domain"/>
    <property type="match status" value="1"/>
</dbReference>
<dbReference type="AlphaFoldDB" id="A0A2R6RQR5"/>
<evidence type="ECO:0000259" key="2">
    <source>
        <dbReference type="PROSITE" id="PS50076"/>
    </source>
</evidence>
<dbReference type="PROSITE" id="PS00636">
    <property type="entry name" value="DNAJ_1"/>
    <property type="match status" value="1"/>
</dbReference>
<accession>A0A2R6RQR5</accession>
<reference evidence="3 4" key="1">
    <citation type="submission" date="2017-07" db="EMBL/GenBank/DDBJ databases">
        <title>An improved, manually edited Actinidia chinensis var. chinensis (kiwifruit) genome highlights the challenges associated with draft genomes and gene prediction in plants.</title>
        <authorList>
            <person name="Pilkington S."/>
            <person name="Crowhurst R."/>
            <person name="Hilario E."/>
            <person name="Nardozza S."/>
            <person name="Fraser L."/>
            <person name="Peng Y."/>
            <person name="Gunaseelan K."/>
            <person name="Simpson R."/>
            <person name="Tahir J."/>
            <person name="Deroles S."/>
            <person name="Templeton K."/>
            <person name="Luo Z."/>
            <person name="Davy M."/>
            <person name="Cheng C."/>
            <person name="Mcneilage M."/>
            <person name="Scaglione D."/>
            <person name="Liu Y."/>
            <person name="Zhang Q."/>
            <person name="Datson P."/>
            <person name="De Silva N."/>
            <person name="Gardiner S."/>
            <person name="Bassett H."/>
            <person name="Chagne D."/>
            <person name="Mccallum J."/>
            <person name="Dzierzon H."/>
            <person name="Deng C."/>
            <person name="Wang Y.-Y."/>
            <person name="Barron N."/>
            <person name="Manako K."/>
            <person name="Bowen J."/>
            <person name="Foster T."/>
            <person name="Erridge Z."/>
            <person name="Tiffin H."/>
            <person name="Waite C."/>
            <person name="Davies K."/>
            <person name="Grierson E."/>
            <person name="Laing W."/>
            <person name="Kirk R."/>
            <person name="Chen X."/>
            <person name="Wood M."/>
            <person name="Montefiori M."/>
            <person name="Brummell D."/>
            <person name="Schwinn K."/>
            <person name="Catanach A."/>
            <person name="Fullerton C."/>
            <person name="Li D."/>
            <person name="Meiyalaghan S."/>
            <person name="Nieuwenhuizen N."/>
            <person name="Read N."/>
            <person name="Prakash R."/>
            <person name="Hunter D."/>
            <person name="Zhang H."/>
            <person name="Mckenzie M."/>
            <person name="Knabel M."/>
            <person name="Harris A."/>
            <person name="Allan A."/>
            <person name="Chen A."/>
            <person name="Janssen B."/>
            <person name="Plunkett B."/>
            <person name="Dwamena C."/>
            <person name="Voogd C."/>
            <person name="Leif D."/>
            <person name="Lafferty D."/>
            <person name="Souleyre E."/>
            <person name="Varkonyi-Gasic E."/>
            <person name="Gambi F."/>
            <person name="Hanley J."/>
            <person name="Yao J.-L."/>
            <person name="Cheung J."/>
            <person name="David K."/>
            <person name="Warren B."/>
            <person name="Marsh K."/>
            <person name="Snowden K."/>
            <person name="Lin-Wang K."/>
            <person name="Brian L."/>
            <person name="Martinez-Sanchez M."/>
            <person name="Wang M."/>
            <person name="Ileperuma N."/>
            <person name="Macnee N."/>
            <person name="Campin R."/>
            <person name="Mcatee P."/>
            <person name="Drummond R."/>
            <person name="Espley R."/>
            <person name="Ireland H."/>
            <person name="Wu R."/>
            <person name="Atkinson R."/>
            <person name="Karunairetnam S."/>
            <person name="Bulley S."/>
            <person name="Chunkath S."/>
            <person name="Hanley Z."/>
            <person name="Storey R."/>
            <person name="Thrimawithana A."/>
            <person name="Thomson S."/>
            <person name="David C."/>
            <person name="Testolin R."/>
        </authorList>
    </citation>
    <scope>NUCLEOTIDE SEQUENCE [LARGE SCALE GENOMIC DNA]</scope>
    <source>
        <strain evidence="4">cv. Red5</strain>
        <tissue evidence="3">Young leaf</tissue>
    </source>
</reference>
<feature type="domain" description="J" evidence="2">
    <location>
        <begin position="66"/>
        <end position="130"/>
    </location>
</feature>
<dbReference type="Pfam" id="PF00226">
    <property type="entry name" value="DnaJ"/>
    <property type="match status" value="1"/>
</dbReference>